<gene>
    <name evidence="1" type="ORF">EDD27_9825</name>
</gene>
<dbReference type="InterPro" id="IPR046179">
    <property type="entry name" value="DUF6188"/>
</dbReference>
<organism evidence="1 2">
    <name type="scientific">Nonomuraea polychroma</name>
    <dbReference type="NCBI Taxonomy" id="46176"/>
    <lineage>
        <taxon>Bacteria</taxon>
        <taxon>Bacillati</taxon>
        <taxon>Actinomycetota</taxon>
        <taxon>Actinomycetes</taxon>
        <taxon>Streptosporangiales</taxon>
        <taxon>Streptosporangiaceae</taxon>
        <taxon>Nonomuraea</taxon>
    </lineage>
</organism>
<dbReference type="OrthoDB" id="3429377at2"/>
<dbReference type="RefSeq" id="WP_127939424.1">
    <property type="nucleotide sequence ID" value="NZ_SAUN01000001.1"/>
</dbReference>
<evidence type="ECO:0000313" key="1">
    <source>
        <dbReference type="EMBL" id="RVX46912.1"/>
    </source>
</evidence>
<proteinExistence type="predicted"/>
<dbReference type="Proteomes" id="UP000284824">
    <property type="component" value="Unassembled WGS sequence"/>
</dbReference>
<dbReference type="AlphaFoldDB" id="A0A438MMA7"/>
<evidence type="ECO:0000313" key="2">
    <source>
        <dbReference type="Proteomes" id="UP000284824"/>
    </source>
</evidence>
<protein>
    <submittedName>
        <fullName evidence="1">Uncharacterized protein</fullName>
    </submittedName>
</protein>
<reference evidence="1 2" key="1">
    <citation type="submission" date="2019-01" db="EMBL/GenBank/DDBJ databases">
        <title>Sequencing the genomes of 1000 actinobacteria strains.</title>
        <authorList>
            <person name="Klenk H.-P."/>
        </authorList>
    </citation>
    <scope>NUCLEOTIDE SEQUENCE [LARGE SCALE GENOMIC DNA]</scope>
    <source>
        <strain evidence="1 2">DSM 43925</strain>
    </source>
</reference>
<name>A0A438MMA7_9ACTN</name>
<accession>A0A438MMA7</accession>
<keyword evidence="2" id="KW-1185">Reference proteome</keyword>
<sequence length="137" mass="14975">MVDGTELVELEDRWLLPYRSMQVTQIRVSYQLTLVLDGEAQVDLEAEAVLSEGPLRASDVVTSRLVPERQEVAPALALFGTTLLSSVAFKSGMLRLVFDSGMHLNVKPDAGYEAWSVHGPESLCLVCMPGGDVAVWQ</sequence>
<comment type="caution">
    <text evidence="1">The sequence shown here is derived from an EMBL/GenBank/DDBJ whole genome shotgun (WGS) entry which is preliminary data.</text>
</comment>
<dbReference type="EMBL" id="SAUN01000001">
    <property type="protein sequence ID" value="RVX46912.1"/>
    <property type="molecule type" value="Genomic_DNA"/>
</dbReference>
<dbReference type="Pfam" id="PF19686">
    <property type="entry name" value="DUF6188"/>
    <property type="match status" value="1"/>
</dbReference>